<dbReference type="PANTHER" id="PTHR47052">
    <property type="entry name" value="CONSERVED SERINE PROLINE-RICH PROTEIN (AFU_ORTHOLOGUE AFUA_2G01790)"/>
    <property type="match status" value="1"/>
</dbReference>
<dbReference type="InterPro" id="IPR000008">
    <property type="entry name" value="C2_dom"/>
</dbReference>
<organism evidence="2 3">
    <name type="scientific">Blepharisma stoltei</name>
    <dbReference type="NCBI Taxonomy" id="1481888"/>
    <lineage>
        <taxon>Eukaryota</taxon>
        <taxon>Sar</taxon>
        <taxon>Alveolata</taxon>
        <taxon>Ciliophora</taxon>
        <taxon>Postciliodesmatophora</taxon>
        <taxon>Heterotrichea</taxon>
        <taxon>Heterotrichida</taxon>
        <taxon>Blepharismidae</taxon>
        <taxon>Blepharisma</taxon>
    </lineage>
</organism>
<evidence type="ECO:0000259" key="1">
    <source>
        <dbReference type="PROSITE" id="PS50004"/>
    </source>
</evidence>
<accession>A0AAU9KCS3</accession>
<dbReference type="Gene3D" id="2.60.40.150">
    <property type="entry name" value="C2 domain"/>
    <property type="match status" value="1"/>
</dbReference>
<dbReference type="EMBL" id="CAJZBQ010000063">
    <property type="protein sequence ID" value="CAG9336071.1"/>
    <property type="molecule type" value="Genomic_DNA"/>
</dbReference>
<dbReference type="Pfam" id="PF00168">
    <property type="entry name" value="C2"/>
    <property type="match status" value="1"/>
</dbReference>
<dbReference type="AlphaFoldDB" id="A0AAU9KCS3"/>
<proteinExistence type="predicted"/>
<protein>
    <recommendedName>
        <fullName evidence="1">C2 domain-containing protein</fullName>
    </recommendedName>
</protein>
<dbReference type="Proteomes" id="UP001162131">
    <property type="component" value="Unassembled WGS sequence"/>
</dbReference>
<dbReference type="InterPro" id="IPR035892">
    <property type="entry name" value="C2_domain_sf"/>
</dbReference>
<dbReference type="InterPro" id="IPR052981">
    <property type="entry name" value="Ingression_C2_domain"/>
</dbReference>
<evidence type="ECO:0000313" key="3">
    <source>
        <dbReference type="Proteomes" id="UP001162131"/>
    </source>
</evidence>
<reference evidence="2" key="1">
    <citation type="submission" date="2021-09" db="EMBL/GenBank/DDBJ databases">
        <authorList>
            <consortium name="AG Swart"/>
            <person name="Singh M."/>
            <person name="Singh A."/>
            <person name="Seah K."/>
            <person name="Emmerich C."/>
        </authorList>
    </citation>
    <scope>NUCLEOTIDE SEQUENCE</scope>
    <source>
        <strain evidence="2">ATCC30299</strain>
    </source>
</reference>
<comment type="caution">
    <text evidence="2">The sequence shown here is derived from an EMBL/GenBank/DDBJ whole genome shotgun (WGS) entry which is preliminary data.</text>
</comment>
<sequence length="148" mass="16551">MAQQLRRGSLIVRPISAKLIKDTATGTMDPYVVIKVGAHEQKTNYCRNGGKTPNWDEQLNFIVSGEDQINISVWDKRTLAKDKEIGETTVPLQTVIAAKHFEDWVDLLHKGRNVGQVRLHLVFNEEFQAGQQVVGQQGVGQQLPQSGF</sequence>
<dbReference type="PROSITE" id="PS50004">
    <property type="entry name" value="C2"/>
    <property type="match status" value="1"/>
</dbReference>
<dbReference type="SUPFAM" id="SSF49562">
    <property type="entry name" value="C2 domain (Calcium/lipid-binding domain, CaLB)"/>
    <property type="match status" value="1"/>
</dbReference>
<gene>
    <name evidence="2" type="ORF">BSTOLATCC_MIC65378</name>
</gene>
<feature type="domain" description="C2" evidence="1">
    <location>
        <begin position="1"/>
        <end position="105"/>
    </location>
</feature>
<evidence type="ECO:0000313" key="2">
    <source>
        <dbReference type="EMBL" id="CAG9336071.1"/>
    </source>
</evidence>
<dbReference type="SMART" id="SM00239">
    <property type="entry name" value="C2"/>
    <property type="match status" value="1"/>
</dbReference>
<name>A0AAU9KCS3_9CILI</name>
<keyword evidence="3" id="KW-1185">Reference proteome</keyword>
<dbReference type="PANTHER" id="PTHR47052:SF3">
    <property type="entry name" value="INGRESSION PROTEIN 1"/>
    <property type="match status" value="1"/>
</dbReference>